<reference evidence="1" key="2">
    <citation type="journal article" date="2015" name="Fish Shellfish Immunol.">
        <title>Early steps in the European eel (Anguilla anguilla)-Vibrio vulnificus interaction in the gills: Role of the RtxA13 toxin.</title>
        <authorList>
            <person name="Callol A."/>
            <person name="Pajuelo D."/>
            <person name="Ebbesson L."/>
            <person name="Teles M."/>
            <person name="MacKenzie S."/>
            <person name="Amaro C."/>
        </authorList>
    </citation>
    <scope>NUCLEOTIDE SEQUENCE</scope>
</reference>
<proteinExistence type="predicted"/>
<reference evidence="1" key="1">
    <citation type="submission" date="2014-11" db="EMBL/GenBank/DDBJ databases">
        <authorList>
            <person name="Amaro Gonzalez C."/>
        </authorList>
    </citation>
    <scope>NUCLEOTIDE SEQUENCE</scope>
</reference>
<organism evidence="1">
    <name type="scientific">Anguilla anguilla</name>
    <name type="common">European freshwater eel</name>
    <name type="synonym">Muraena anguilla</name>
    <dbReference type="NCBI Taxonomy" id="7936"/>
    <lineage>
        <taxon>Eukaryota</taxon>
        <taxon>Metazoa</taxon>
        <taxon>Chordata</taxon>
        <taxon>Craniata</taxon>
        <taxon>Vertebrata</taxon>
        <taxon>Euteleostomi</taxon>
        <taxon>Actinopterygii</taxon>
        <taxon>Neopterygii</taxon>
        <taxon>Teleostei</taxon>
        <taxon>Anguilliformes</taxon>
        <taxon>Anguillidae</taxon>
        <taxon>Anguilla</taxon>
    </lineage>
</organism>
<protein>
    <submittedName>
        <fullName evidence="1">Uncharacterized protein</fullName>
    </submittedName>
</protein>
<name>A0A0E9UAX9_ANGAN</name>
<accession>A0A0E9UAX9</accession>
<dbReference type="AlphaFoldDB" id="A0A0E9UAX9"/>
<evidence type="ECO:0000313" key="1">
    <source>
        <dbReference type="EMBL" id="JAH63034.1"/>
    </source>
</evidence>
<dbReference type="EMBL" id="GBXM01045543">
    <property type="protein sequence ID" value="JAH63034.1"/>
    <property type="molecule type" value="Transcribed_RNA"/>
</dbReference>
<sequence length="25" mass="3001">MSLKRCVHFVYTSHELYVATYIPQD</sequence>